<comment type="subcellular location">
    <subcellularLocation>
        <location evidence="1">Membrane</location>
        <topology evidence="1">Multi-pass membrane protein</topology>
    </subcellularLocation>
</comment>
<comment type="similarity">
    <text evidence="2">Belongs to the peptidase S54 family.</text>
</comment>
<dbReference type="InterPro" id="IPR035952">
    <property type="entry name" value="Rhomboid-like_sf"/>
</dbReference>
<dbReference type="AlphaFoldDB" id="A0A6P1QVD1"/>
<dbReference type="PANTHER" id="PTHR43731">
    <property type="entry name" value="RHOMBOID PROTEASE"/>
    <property type="match status" value="1"/>
</dbReference>
<evidence type="ECO:0000256" key="3">
    <source>
        <dbReference type="ARBA" id="ARBA00022692"/>
    </source>
</evidence>
<evidence type="ECO:0000259" key="7">
    <source>
        <dbReference type="Pfam" id="PF01694"/>
    </source>
</evidence>
<name>A0A6P1QVD1_9FLAO</name>
<evidence type="ECO:0000256" key="5">
    <source>
        <dbReference type="ARBA" id="ARBA00022989"/>
    </source>
</evidence>
<feature type="domain" description="Peptidase S54 rhomboid" evidence="7">
    <location>
        <begin position="44"/>
        <end position="102"/>
    </location>
</feature>
<feature type="domain" description="Peptidase S54 rhomboid" evidence="7">
    <location>
        <begin position="142"/>
        <end position="231"/>
    </location>
</feature>
<dbReference type="PANTHER" id="PTHR43731:SF14">
    <property type="entry name" value="PRESENILIN-ASSOCIATED RHOMBOID-LIKE PROTEIN, MITOCHONDRIAL"/>
    <property type="match status" value="1"/>
</dbReference>
<dbReference type="InterPro" id="IPR022764">
    <property type="entry name" value="Peptidase_S54_rhomboid_dom"/>
</dbReference>
<evidence type="ECO:0000256" key="1">
    <source>
        <dbReference type="ARBA" id="ARBA00004141"/>
    </source>
</evidence>
<dbReference type="SUPFAM" id="SSF144091">
    <property type="entry name" value="Rhomboid-like"/>
    <property type="match status" value="1"/>
</dbReference>
<dbReference type="Proteomes" id="UP000464318">
    <property type="component" value="Chromosome"/>
</dbReference>
<dbReference type="EMBL" id="CP029149">
    <property type="protein sequence ID" value="QHN64993.1"/>
    <property type="molecule type" value="Genomic_DNA"/>
</dbReference>
<keyword evidence="3" id="KW-0812">Transmembrane</keyword>
<dbReference type="GO" id="GO:0006508">
    <property type="term" value="P:proteolysis"/>
    <property type="evidence" value="ECO:0007669"/>
    <property type="project" value="UniProtKB-KW"/>
</dbReference>
<organism evidence="8 9">
    <name type="scientific">Bergeyella cardium</name>
    <dbReference type="NCBI Taxonomy" id="1585976"/>
    <lineage>
        <taxon>Bacteria</taxon>
        <taxon>Pseudomonadati</taxon>
        <taxon>Bacteroidota</taxon>
        <taxon>Flavobacteriia</taxon>
        <taxon>Flavobacteriales</taxon>
        <taxon>Weeksellaceae</taxon>
        <taxon>Bergeyella</taxon>
    </lineage>
</organism>
<keyword evidence="6" id="KW-0472">Membrane</keyword>
<dbReference type="GO" id="GO:0016020">
    <property type="term" value="C:membrane"/>
    <property type="evidence" value="ECO:0007669"/>
    <property type="project" value="UniProtKB-SubCell"/>
</dbReference>
<keyword evidence="9" id="KW-1185">Reference proteome</keyword>
<keyword evidence="4" id="KW-0378">Hydrolase</keyword>
<proteinExistence type="inferred from homology"/>
<gene>
    <name evidence="8" type="ORF">DBX24_03320</name>
</gene>
<reference evidence="8 9" key="1">
    <citation type="submission" date="2018-04" db="EMBL/GenBank/DDBJ databases">
        <title>Characteristic and Complete Genome Sequencing of A Novel Member of Infective Endocarditis Causative Bacteria: Bergeyella cardium QL-PH.</title>
        <authorList>
            <person name="Pan H."/>
            <person name="Sun E."/>
            <person name="Zhang Y."/>
        </authorList>
    </citation>
    <scope>NUCLEOTIDE SEQUENCE [LARGE SCALE GENOMIC DNA]</scope>
    <source>
        <strain evidence="8 9">HPQL</strain>
    </source>
</reference>
<evidence type="ECO:0000313" key="8">
    <source>
        <dbReference type="EMBL" id="QHN64993.1"/>
    </source>
</evidence>
<dbReference type="Pfam" id="PF01694">
    <property type="entry name" value="Rhomboid"/>
    <property type="match status" value="2"/>
</dbReference>
<evidence type="ECO:0000256" key="6">
    <source>
        <dbReference type="ARBA" id="ARBA00023136"/>
    </source>
</evidence>
<sequence>MFGALTPITKNLIILNVVVFVLSFFVPYLYLILPAYFPYSPNFRSWQVVTHMFMHGGIAHIVFNMLTLWSFGPVLEQVLRGKRFVILYFLSGLGGFLLYNLCYGFEVFQITSQMSIEQVQEVSANADLYAPDGTFSGYPKGSNEYYLLNSLVSRMLGASGAIFGVVAAFSALFPNSKLIFMFIPFPIKAKYLFPLIILGSVYLGINDTESNIAHFAHIGGAFVGFLLAKIWGKHLNRFYQ</sequence>
<evidence type="ECO:0000256" key="4">
    <source>
        <dbReference type="ARBA" id="ARBA00022801"/>
    </source>
</evidence>
<evidence type="ECO:0000313" key="9">
    <source>
        <dbReference type="Proteomes" id="UP000464318"/>
    </source>
</evidence>
<dbReference type="InterPro" id="IPR050925">
    <property type="entry name" value="Rhomboid_protease_S54"/>
</dbReference>
<keyword evidence="5" id="KW-1133">Transmembrane helix</keyword>
<dbReference type="OrthoDB" id="9807874at2"/>
<accession>A0A6P1QVD1</accession>
<evidence type="ECO:0000256" key="2">
    <source>
        <dbReference type="ARBA" id="ARBA00009045"/>
    </source>
</evidence>
<dbReference type="Gene3D" id="1.20.1540.10">
    <property type="entry name" value="Rhomboid-like"/>
    <property type="match status" value="1"/>
</dbReference>
<keyword evidence="8" id="KW-0645">Protease</keyword>
<dbReference type="RefSeq" id="WP_160223982.1">
    <property type="nucleotide sequence ID" value="NZ_CP029149.1"/>
</dbReference>
<dbReference type="GO" id="GO:0004252">
    <property type="term" value="F:serine-type endopeptidase activity"/>
    <property type="evidence" value="ECO:0007669"/>
    <property type="project" value="InterPro"/>
</dbReference>
<protein>
    <submittedName>
        <fullName evidence="8">Rhomboid family intramembrane serine protease</fullName>
    </submittedName>
</protein>
<dbReference type="KEGG" id="bcad:DBX24_03320"/>